<feature type="compositionally biased region" description="Acidic residues" evidence="1">
    <location>
        <begin position="1"/>
        <end position="26"/>
    </location>
</feature>
<reference evidence="2 3" key="1">
    <citation type="journal article" date="2021" name="Elife">
        <title>Chloroplast acquisition without the gene transfer in kleptoplastic sea slugs, Plakobranchus ocellatus.</title>
        <authorList>
            <person name="Maeda T."/>
            <person name="Takahashi S."/>
            <person name="Yoshida T."/>
            <person name="Shimamura S."/>
            <person name="Takaki Y."/>
            <person name="Nagai Y."/>
            <person name="Toyoda A."/>
            <person name="Suzuki Y."/>
            <person name="Arimoto A."/>
            <person name="Ishii H."/>
            <person name="Satoh N."/>
            <person name="Nishiyama T."/>
            <person name="Hasebe M."/>
            <person name="Maruyama T."/>
            <person name="Minagawa J."/>
            <person name="Obokata J."/>
            <person name="Shigenobu S."/>
        </authorList>
    </citation>
    <scope>NUCLEOTIDE SEQUENCE [LARGE SCALE GENOMIC DNA]</scope>
</reference>
<protein>
    <submittedName>
        <fullName evidence="2">Uncharacterized protein</fullName>
    </submittedName>
</protein>
<feature type="region of interest" description="Disordered" evidence="1">
    <location>
        <begin position="1"/>
        <end position="33"/>
    </location>
</feature>
<proteinExistence type="predicted"/>
<name>A0AAV4C7V3_9GAST</name>
<gene>
    <name evidence="2" type="ORF">PoB_005329400</name>
</gene>
<evidence type="ECO:0000313" key="2">
    <source>
        <dbReference type="EMBL" id="GFO26789.1"/>
    </source>
</evidence>
<dbReference type="Proteomes" id="UP000735302">
    <property type="component" value="Unassembled WGS sequence"/>
</dbReference>
<evidence type="ECO:0000313" key="3">
    <source>
        <dbReference type="Proteomes" id="UP000735302"/>
    </source>
</evidence>
<sequence length="74" mass="8577">HDDDDDDDDDCDDDDDDDDDDYDNDDGSMRPYTISLFPFSLPPTMKGERTYILAHTTLIHHYFLTLSKEVKSES</sequence>
<organism evidence="2 3">
    <name type="scientific">Plakobranchus ocellatus</name>
    <dbReference type="NCBI Taxonomy" id="259542"/>
    <lineage>
        <taxon>Eukaryota</taxon>
        <taxon>Metazoa</taxon>
        <taxon>Spiralia</taxon>
        <taxon>Lophotrochozoa</taxon>
        <taxon>Mollusca</taxon>
        <taxon>Gastropoda</taxon>
        <taxon>Heterobranchia</taxon>
        <taxon>Euthyneura</taxon>
        <taxon>Panpulmonata</taxon>
        <taxon>Sacoglossa</taxon>
        <taxon>Placobranchoidea</taxon>
        <taxon>Plakobranchidae</taxon>
        <taxon>Plakobranchus</taxon>
    </lineage>
</organism>
<comment type="caution">
    <text evidence="2">The sequence shown here is derived from an EMBL/GenBank/DDBJ whole genome shotgun (WGS) entry which is preliminary data.</text>
</comment>
<dbReference type="EMBL" id="BLXT01005864">
    <property type="protein sequence ID" value="GFO26789.1"/>
    <property type="molecule type" value="Genomic_DNA"/>
</dbReference>
<evidence type="ECO:0000256" key="1">
    <source>
        <dbReference type="SAM" id="MobiDB-lite"/>
    </source>
</evidence>
<feature type="non-terminal residue" evidence="2">
    <location>
        <position position="1"/>
    </location>
</feature>
<dbReference type="AlphaFoldDB" id="A0AAV4C7V3"/>
<accession>A0AAV4C7V3</accession>
<keyword evidence="3" id="KW-1185">Reference proteome</keyword>